<evidence type="ECO:0000313" key="3">
    <source>
        <dbReference type="Proteomes" id="UP001140560"/>
    </source>
</evidence>
<reference evidence="2" key="1">
    <citation type="submission" date="2022-10" db="EMBL/GenBank/DDBJ databases">
        <title>Tapping the CABI collections for fungal endophytes: first genome assemblies for Collariella, Neodidymelliopsis, Ascochyta clinopodiicola, Didymella pomorum, Didymosphaeria variabile, Neocosmospora piperis and Neocucurbitaria cava.</title>
        <authorList>
            <person name="Hill R."/>
        </authorList>
    </citation>
    <scope>NUCLEOTIDE SEQUENCE</scope>
    <source>
        <strain evidence="2">IMI 356814</strain>
    </source>
</reference>
<proteinExistence type="predicted"/>
<keyword evidence="3" id="KW-1185">Reference proteome</keyword>
<feature type="chain" id="PRO_5040765208" description="Extracellular membrane protein CFEM domain-containing protein" evidence="1">
    <location>
        <begin position="20"/>
        <end position="190"/>
    </location>
</feature>
<evidence type="ECO:0000256" key="1">
    <source>
        <dbReference type="SAM" id="SignalP"/>
    </source>
</evidence>
<evidence type="ECO:0000313" key="2">
    <source>
        <dbReference type="EMBL" id="KAJ4370736.1"/>
    </source>
</evidence>
<dbReference type="AlphaFoldDB" id="A0A9W9CMC1"/>
<dbReference type="EMBL" id="JAPEUY010000008">
    <property type="protein sequence ID" value="KAJ4370736.1"/>
    <property type="molecule type" value="Genomic_DNA"/>
</dbReference>
<protein>
    <recommendedName>
        <fullName evidence="4">Extracellular membrane protein CFEM domain-containing protein</fullName>
    </recommendedName>
</protein>
<keyword evidence="1" id="KW-0732">Signal</keyword>
<gene>
    <name evidence="2" type="ORF">N0V83_005257</name>
</gene>
<name>A0A9W9CMC1_9PLEO</name>
<feature type="signal peptide" evidence="1">
    <location>
        <begin position="1"/>
        <end position="19"/>
    </location>
</feature>
<accession>A0A9W9CMC1</accession>
<dbReference type="Proteomes" id="UP001140560">
    <property type="component" value="Unassembled WGS sequence"/>
</dbReference>
<sequence length="190" mass="20463">MHFTTILTFALIGVTAIIAAPTEPPCTLAHDSCHPDCATLRNNLNICLCNTASENPESSCKNAQAAYTNCAIKTCVQPPQRRFDDVGREEPKWIVVGGDVVKAATAGGSASGGEKEIGTGKVKREQKCWKFLNGSLYCINDQGQLSEVESGGGSGKEEKRGVEKREEKCWKFLNGSVYCIDEQGQTSTVD</sequence>
<comment type="caution">
    <text evidence="2">The sequence shown here is derived from an EMBL/GenBank/DDBJ whole genome shotgun (WGS) entry which is preliminary data.</text>
</comment>
<evidence type="ECO:0008006" key="4">
    <source>
        <dbReference type="Google" id="ProtNLM"/>
    </source>
</evidence>
<dbReference type="OrthoDB" id="10488029at2759"/>
<organism evidence="2 3">
    <name type="scientific">Neocucurbitaria cava</name>
    <dbReference type="NCBI Taxonomy" id="798079"/>
    <lineage>
        <taxon>Eukaryota</taxon>
        <taxon>Fungi</taxon>
        <taxon>Dikarya</taxon>
        <taxon>Ascomycota</taxon>
        <taxon>Pezizomycotina</taxon>
        <taxon>Dothideomycetes</taxon>
        <taxon>Pleosporomycetidae</taxon>
        <taxon>Pleosporales</taxon>
        <taxon>Pleosporineae</taxon>
        <taxon>Cucurbitariaceae</taxon>
        <taxon>Neocucurbitaria</taxon>
    </lineage>
</organism>